<protein>
    <submittedName>
        <fullName evidence="1">Unannotated protein</fullName>
    </submittedName>
</protein>
<organism evidence="1">
    <name type="scientific">freshwater metagenome</name>
    <dbReference type="NCBI Taxonomy" id="449393"/>
    <lineage>
        <taxon>unclassified sequences</taxon>
        <taxon>metagenomes</taxon>
        <taxon>ecological metagenomes</taxon>
    </lineage>
</organism>
<sequence>MANLAPLIARREGASGTAGMGPVRLSAPICRLPGALRGSSVGAISAESPESGWGENLEFRIQTSIREKL</sequence>
<dbReference type="AlphaFoldDB" id="A0A6J7US37"/>
<accession>A0A6J7US37</accession>
<evidence type="ECO:0000313" key="1">
    <source>
        <dbReference type="EMBL" id="CAB5068801.1"/>
    </source>
</evidence>
<proteinExistence type="predicted"/>
<dbReference type="EMBL" id="CAFBQW010000229">
    <property type="protein sequence ID" value="CAB5068801.1"/>
    <property type="molecule type" value="Genomic_DNA"/>
</dbReference>
<reference evidence="1" key="1">
    <citation type="submission" date="2020-05" db="EMBL/GenBank/DDBJ databases">
        <authorList>
            <person name="Chiriac C."/>
            <person name="Salcher M."/>
            <person name="Ghai R."/>
            <person name="Kavagutti S V."/>
        </authorList>
    </citation>
    <scope>NUCLEOTIDE SEQUENCE</scope>
</reference>
<gene>
    <name evidence="1" type="ORF">UFOPK4354_01651</name>
</gene>
<name>A0A6J7US37_9ZZZZ</name>